<dbReference type="SUPFAM" id="SSF56954">
    <property type="entry name" value="Outer membrane efflux proteins (OEP)"/>
    <property type="match status" value="2"/>
</dbReference>
<protein>
    <submittedName>
        <fullName evidence="4">Multidrug transporter</fullName>
    </submittedName>
</protein>
<evidence type="ECO:0000256" key="3">
    <source>
        <dbReference type="SAM" id="SignalP"/>
    </source>
</evidence>
<name>A0ABN6IVW4_9CLOT</name>
<dbReference type="Proteomes" id="UP000824633">
    <property type="component" value="Chromosome"/>
</dbReference>
<keyword evidence="3" id="KW-0732">Signal</keyword>
<feature type="chain" id="PRO_5045747559" evidence="3">
    <location>
        <begin position="28"/>
        <end position="454"/>
    </location>
</feature>
<accession>A0ABN6IVW4</accession>
<sequence length="454" mass="51695">MRKNINKIVAFAIGISIMSGSIMPVFAADITQSNIAQSSVAQSNTTQKTLTQSTSTTNVKTNNIQTITNQKVLLTLEDAIKSAISISDTLALDDKTISYQNKTNDLKEKQDDSNNVSGDVEDFHNDTADIQLKKAQQKRDFDEDSLRKKVNDKYNDIVTSQIQINKAAKELEVKNKGFEDDETRESLGMKRLIDVKSTQLEVQKLQNEQKTNQNKLKDLEYSFKVLTGKDVNQYSLEQDIKFEPLKIDGSIDEYLDNSIDSYLKYTEQLVKLNKDYYDKDYEKDNGITTDDMDTAETAAKSATKLPMPVDTTDPDFATKYKAYTDSVDTYNNTVNKYTGILASRLTYLNTKLGNYQDETNLNKNKKDFKDQLKTLYTNLLTAEDNINYYKKNIEITNENLSNSKLKYDLGMITESAYNTEAIKSEQSDLDLRAEVINYNITKEKIQKPWIAFSN</sequence>
<feature type="signal peptide" evidence="3">
    <location>
        <begin position="1"/>
        <end position="27"/>
    </location>
</feature>
<keyword evidence="5" id="KW-1185">Reference proteome</keyword>
<proteinExistence type="predicted"/>
<evidence type="ECO:0000256" key="2">
    <source>
        <dbReference type="SAM" id="MobiDB-lite"/>
    </source>
</evidence>
<dbReference type="Gene3D" id="1.20.1600.10">
    <property type="entry name" value="Outer membrane efflux proteins (OEP)"/>
    <property type="match status" value="2"/>
</dbReference>
<feature type="region of interest" description="Disordered" evidence="2">
    <location>
        <begin position="103"/>
        <end position="122"/>
    </location>
</feature>
<gene>
    <name evidence="4" type="ORF">psyc5s11_11320</name>
</gene>
<organism evidence="4 5">
    <name type="scientific">Clostridium gelidum</name>
    <dbReference type="NCBI Taxonomy" id="704125"/>
    <lineage>
        <taxon>Bacteria</taxon>
        <taxon>Bacillati</taxon>
        <taxon>Bacillota</taxon>
        <taxon>Clostridia</taxon>
        <taxon>Eubacteriales</taxon>
        <taxon>Clostridiaceae</taxon>
        <taxon>Clostridium</taxon>
    </lineage>
</organism>
<evidence type="ECO:0000313" key="5">
    <source>
        <dbReference type="Proteomes" id="UP000824633"/>
    </source>
</evidence>
<dbReference type="RefSeq" id="WP_224036694.1">
    <property type="nucleotide sequence ID" value="NZ_AP024849.1"/>
</dbReference>
<keyword evidence="1" id="KW-0175">Coiled coil</keyword>
<reference evidence="5" key="1">
    <citation type="submission" date="2021-07" db="EMBL/GenBank/DDBJ databases">
        <title>Complete genome sequencing of a Clostridium isolate.</title>
        <authorList>
            <person name="Ueki A."/>
            <person name="Tonouchi A."/>
        </authorList>
    </citation>
    <scope>NUCLEOTIDE SEQUENCE [LARGE SCALE GENOMIC DNA]</scope>
    <source>
        <strain evidence="5">C5S11</strain>
    </source>
</reference>
<dbReference type="EMBL" id="AP024849">
    <property type="protein sequence ID" value="BCZ45065.1"/>
    <property type="molecule type" value="Genomic_DNA"/>
</dbReference>
<evidence type="ECO:0000256" key="1">
    <source>
        <dbReference type="SAM" id="Coils"/>
    </source>
</evidence>
<feature type="coiled-coil region" evidence="1">
    <location>
        <begin position="195"/>
        <end position="222"/>
    </location>
</feature>
<evidence type="ECO:0000313" key="4">
    <source>
        <dbReference type="EMBL" id="BCZ45065.1"/>
    </source>
</evidence>